<dbReference type="InterPro" id="IPR002624">
    <property type="entry name" value="DCK/DGK"/>
</dbReference>
<dbReference type="CDD" id="cd01673">
    <property type="entry name" value="dNK"/>
    <property type="match status" value="1"/>
</dbReference>
<proteinExistence type="predicted"/>
<dbReference type="GO" id="GO:0005524">
    <property type="term" value="F:ATP binding"/>
    <property type="evidence" value="ECO:0007669"/>
    <property type="project" value="UniProtKB-KW"/>
</dbReference>
<comment type="caution">
    <text evidence="3">The sequence shown here is derived from an EMBL/GenBank/DDBJ whole genome shotgun (WGS) entry which is preliminary data.</text>
</comment>
<feature type="domain" description="Deoxynucleoside kinase" evidence="2">
    <location>
        <begin position="6"/>
        <end position="179"/>
    </location>
</feature>
<dbReference type="Gene3D" id="3.40.50.300">
    <property type="entry name" value="P-loop containing nucleotide triphosphate hydrolases"/>
    <property type="match status" value="1"/>
</dbReference>
<dbReference type="PANTHER" id="PTHR10513">
    <property type="entry name" value="DEOXYNUCLEOSIDE KINASE"/>
    <property type="match status" value="1"/>
</dbReference>
<keyword evidence="1" id="KW-0547">Nucleotide-binding</keyword>
<reference evidence="3 4" key="1">
    <citation type="submission" date="2018-03" db="EMBL/GenBank/DDBJ databases">
        <title>Genomic Encyclopedia of Type Strains, Phase III (KMG-III): the genomes of soil and plant-associated and newly described type strains.</title>
        <authorList>
            <person name="Whitman W."/>
        </authorList>
    </citation>
    <scope>NUCLEOTIDE SEQUENCE [LARGE SCALE GENOMIC DNA]</scope>
    <source>
        <strain evidence="3 4">CGMCC 1.12700</strain>
    </source>
</reference>
<dbReference type="Pfam" id="PF01712">
    <property type="entry name" value="dNK"/>
    <property type="match status" value="1"/>
</dbReference>
<feature type="binding site" evidence="1">
    <location>
        <begin position="10"/>
        <end position="18"/>
    </location>
    <ligand>
        <name>ATP</name>
        <dbReference type="ChEBI" id="CHEBI:30616"/>
    </ligand>
</feature>
<dbReference type="GO" id="GO:0005737">
    <property type="term" value="C:cytoplasm"/>
    <property type="evidence" value="ECO:0007669"/>
    <property type="project" value="TreeGrafter"/>
</dbReference>
<dbReference type="AlphaFoldDB" id="A0A2P8DBR8"/>
<dbReference type="RefSeq" id="WP_106521350.1">
    <property type="nucleotide sequence ID" value="NZ_PYGD01000001.1"/>
</dbReference>
<dbReference type="InterPro" id="IPR031314">
    <property type="entry name" value="DNK_dom"/>
</dbReference>
<keyword evidence="1" id="KW-0067">ATP-binding</keyword>
<keyword evidence="3" id="KW-0418">Kinase</keyword>
<dbReference type="PIRSF" id="PIRSF000705">
    <property type="entry name" value="DNK"/>
    <property type="match status" value="1"/>
</dbReference>
<dbReference type="Proteomes" id="UP000240572">
    <property type="component" value="Unassembled WGS sequence"/>
</dbReference>
<keyword evidence="4" id="KW-1185">Reference proteome</keyword>
<evidence type="ECO:0000313" key="4">
    <source>
        <dbReference type="Proteomes" id="UP000240572"/>
    </source>
</evidence>
<dbReference type="OrthoDB" id="9776634at2"/>
<dbReference type="SUPFAM" id="SSF52540">
    <property type="entry name" value="P-loop containing nucleoside triphosphate hydrolases"/>
    <property type="match status" value="1"/>
</dbReference>
<organism evidence="3 4">
    <name type="scientific">Taibaiella chishuiensis</name>
    <dbReference type="NCBI Taxonomy" id="1434707"/>
    <lineage>
        <taxon>Bacteria</taxon>
        <taxon>Pseudomonadati</taxon>
        <taxon>Bacteroidota</taxon>
        <taxon>Chitinophagia</taxon>
        <taxon>Chitinophagales</taxon>
        <taxon>Chitinophagaceae</taxon>
        <taxon>Taibaiella</taxon>
    </lineage>
</organism>
<evidence type="ECO:0000313" key="3">
    <source>
        <dbReference type="EMBL" id="PSK94659.1"/>
    </source>
</evidence>
<protein>
    <submittedName>
        <fullName evidence="3">Deoxyadenosine/deoxycytidine kinase</fullName>
    </submittedName>
</protein>
<dbReference type="InterPro" id="IPR050566">
    <property type="entry name" value="Deoxyribonucleoside_kinase"/>
</dbReference>
<name>A0A2P8DBR8_9BACT</name>
<evidence type="ECO:0000256" key="1">
    <source>
        <dbReference type="PIRSR" id="PIRSR000705-3"/>
    </source>
</evidence>
<accession>A0A2P8DBR8</accession>
<sequence length="208" mass="24282">MEYHFIAIEGNIGSGKTTLAHRLATHYNGKLILEQFVDNPFLAKFYEDRDRYAFPVELSFLAERYNQLKAQLLNRDLFQEIIISDYVITKSQLFARANLNEDEYDLFQRMAEIMKSNLPKPDLIIYLHAPIVKLQQQIRKRGRPYEQQIRDEYLEEIGAAYSAYLEQEKSRILHIDTTLLDSKIDEDLAQLIAFLDGGPITSQAMFLK</sequence>
<dbReference type="InterPro" id="IPR027417">
    <property type="entry name" value="P-loop_NTPase"/>
</dbReference>
<dbReference type="PANTHER" id="PTHR10513:SF46">
    <property type="entry name" value="DEOXYGUANOSINE KINASE"/>
    <property type="match status" value="1"/>
</dbReference>
<evidence type="ECO:0000259" key="2">
    <source>
        <dbReference type="Pfam" id="PF01712"/>
    </source>
</evidence>
<dbReference type="GO" id="GO:0019136">
    <property type="term" value="F:deoxynucleoside kinase activity"/>
    <property type="evidence" value="ECO:0007669"/>
    <property type="project" value="InterPro"/>
</dbReference>
<dbReference type="EMBL" id="PYGD01000001">
    <property type="protein sequence ID" value="PSK94659.1"/>
    <property type="molecule type" value="Genomic_DNA"/>
</dbReference>
<gene>
    <name evidence="3" type="ORF">B0I18_101819</name>
</gene>
<keyword evidence="3" id="KW-0808">Transferase</keyword>